<sequence>MSRSMALYNALSAISVPPEKAKAVVEAWEAEVRNVATKSDLVRVEKQLIQKTVDLGRDLRGSSKELGDTVKTHGEQINALSQAIVTQGIELRAEIKEQGNDLRASIEKQGNDFWLAMEKQSNELRAEIKEQSNELRTEIKEQGSEFRRAIETQGYEFRLSMEKQGRQTDTPIKAQETALNQMAVKLENALEQQGIKLEAAIKSVESKFKYVHWQLSVIVTAVVGIGIKVVNDFLIGK</sequence>
<dbReference type="EMBL" id="JACAQA010000034">
    <property type="protein sequence ID" value="NWB88872.1"/>
    <property type="molecule type" value="Genomic_DNA"/>
</dbReference>
<dbReference type="RefSeq" id="WP_177104047.1">
    <property type="nucleotide sequence ID" value="NZ_JACAQA010000034.1"/>
</dbReference>
<dbReference type="SUPFAM" id="SSF58113">
    <property type="entry name" value="Apolipoprotein A-I"/>
    <property type="match status" value="1"/>
</dbReference>
<evidence type="ECO:0000313" key="1">
    <source>
        <dbReference type="EMBL" id="NWB88872.1"/>
    </source>
</evidence>
<protein>
    <submittedName>
        <fullName evidence="1">Uncharacterized protein</fullName>
    </submittedName>
</protein>
<proteinExistence type="predicted"/>
<accession>A0A7Y7WYI6</accession>
<organism evidence="1 2">
    <name type="scientific">Pseudomonas gingeri</name>
    <dbReference type="NCBI Taxonomy" id="117681"/>
    <lineage>
        <taxon>Bacteria</taxon>
        <taxon>Pseudomonadati</taxon>
        <taxon>Pseudomonadota</taxon>
        <taxon>Gammaproteobacteria</taxon>
        <taxon>Pseudomonadales</taxon>
        <taxon>Pseudomonadaceae</taxon>
        <taxon>Pseudomonas</taxon>
    </lineage>
</organism>
<gene>
    <name evidence="1" type="ORF">HX830_28810</name>
</gene>
<dbReference type="Gene3D" id="1.20.120.20">
    <property type="entry name" value="Apolipoprotein"/>
    <property type="match status" value="1"/>
</dbReference>
<evidence type="ECO:0000313" key="2">
    <source>
        <dbReference type="Proteomes" id="UP000522864"/>
    </source>
</evidence>
<comment type="caution">
    <text evidence="1">The sequence shown here is derived from an EMBL/GenBank/DDBJ whole genome shotgun (WGS) entry which is preliminary data.</text>
</comment>
<reference evidence="1 2" key="1">
    <citation type="submission" date="2020-04" db="EMBL/GenBank/DDBJ databases">
        <title>Molecular characterization of pseudomonads from Agaricus bisporus reveal novel blotch 2 pathogens in Western Europe.</title>
        <authorList>
            <person name="Taparia T."/>
            <person name="Krijger M."/>
            <person name="Haynes E."/>
            <person name="Elpinstone J.G."/>
            <person name="Noble R."/>
            <person name="Van Der Wolf J."/>
        </authorList>
    </citation>
    <scope>NUCLEOTIDE SEQUENCE [LARGE SCALE GENOMIC DNA]</scope>
    <source>
        <strain evidence="1 2">G9001</strain>
    </source>
</reference>
<dbReference type="AlphaFoldDB" id="A0A7Y7WYI6"/>
<name>A0A7Y7WYI6_9PSED</name>
<dbReference type="Proteomes" id="UP000522864">
    <property type="component" value="Unassembled WGS sequence"/>
</dbReference>